<organism evidence="1">
    <name type="scientific">Arundo donax</name>
    <name type="common">Giant reed</name>
    <name type="synonym">Donax arundinaceus</name>
    <dbReference type="NCBI Taxonomy" id="35708"/>
    <lineage>
        <taxon>Eukaryota</taxon>
        <taxon>Viridiplantae</taxon>
        <taxon>Streptophyta</taxon>
        <taxon>Embryophyta</taxon>
        <taxon>Tracheophyta</taxon>
        <taxon>Spermatophyta</taxon>
        <taxon>Magnoliopsida</taxon>
        <taxon>Liliopsida</taxon>
        <taxon>Poales</taxon>
        <taxon>Poaceae</taxon>
        <taxon>PACMAD clade</taxon>
        <taxon>Arundinoideae</taxon>
        <taxon>Arundineae</taxon>
        <taxon>Arundo</taxon>
    </lineage>
</organism>
<reference evidence="1" key="1">
    <citation type="submission" date="2014-09" db="EMBL/GenBank/DDBJ databases">
        <authorList>
            <person name="Magalhaes I.L.F."/>
            <person name="Oliveira U."/>
            <person name="Santos F.R."/>
            <person name="Vidigal T.H.D.A."/>
            <person name="Brescovit A.D."/>
            <person name="Santos A.J."/>
        </authorList>
    </citation>
    <scope>NUCLEOTIDE SEQUENCE</scope>
    <source>
        <tissue evidence="1">Shoot tissue taken approximately 20 cm above the soil surface</tissue>
    </source>
</reference>
<dbReference type="EMBL" id="GBRH01191662">
    <property type="protein sequence ID" value="JAE06234.1"/>
    <property type="molecule type" value="Transcribed_RNA"/>
</dbReference>
<dbReference type="AlphaFoldDB" id="A0A0A9F4V0"/>
<proteinExistence type="predicted"/>
<protein>
    <submittedName>
        <fullName evidence="1">Uncharacterized protein</fullName>
    </submittedName>
</protein>
<accession>A0A0A9F4V0</accession>
<reference evidence="1" key="2">
    <citation type="journal article" date="2015" name="Data Brief">
        <title>Shoot transcriptome of the giant reed, Arundo donax.</title>
        <authorList>
            <person name="Barrero R.A."/>
            <person name="Guerrero F.D."/>
            <person name="Moolhuijzen P."/>
            <person name="Goolsby J.A."/>
            <person name="Tidwell J."/>
            <person name="Bellgard S.E."/>
            <person name="Bellgard M.I."/>
        </authorList>
    </citation>
    <scope>NUCLEOTIDE SEQUENCE</scope>
    <source>
        <tissue evidence="1">Shoot tissue taken approximately 20 cm above the soil surface</tissue>
    </source>
</reference>
<evidence type="ECO:0000313" key="1">
    <source>
        <dbReference type="EMBL" id="JAE06234.1"/>
    </source>
</evidence>
<name>A0A0A9F4V0_ARUDO</name>
<sequence length="72" mass="8341">MKYILFLQICTSENQVSTSCETLELFAGQKANLISTSNYMINGFKKSSARSPWNTRVFDRQTRNAMELWLVQ</sequence>